<dbReference type="InterPro" id="IPR006963">
    <property type="entry name" value="Mopterin_OxRdtase_4Fe-4S_dom"/>
</dbReference>
<dbReference type="PROSITE" id="PS51669">
    <property type="entry name" value="4FE4S_MOW_BIS_MGD"/>
    <property type="match status" value="1"/>
</dbReference>
<evidence type="ECO:0000256" key="6">
    <source>
        <dbReference type="ARBA" id="ARBA00023014"/>
    </source>
</evidence>
<comment type="cofactor">
    <cofactor evidence="1">
        <name>Mo-bis(molybdopterin guanine dinucleotide)</name>
        <dbReference type="ChEBI" id="CHEBI:60539"/>
    </cofactor>
</comment>
<feature type="domain" description="4Fe-4S His(Cys)3-ligated-type" evidence="10">
    <location>
        <begin position="80"/>
        <end position="120"/>
    </location>
</feature>
<dbReference type="EMBL" id="SZON01001792">
    <property type="protein sequence ID" value="TKI89753.1"/>
    <property type="molecule type" value="Genomic_DNA"/>
</dbReference>
<organism evidence="11 12">
    <name type="scientific">Bacillus wiedmannii</name>
    <dbReference type="NCBI Taxonomy" id="1890302"/>
    <lineage>
        <taxon>Bacteria</taxon>
        <taxon>Bacillati</taxon>
        <taxon>Bacillota</taxon>
        <taxon>Bacilli</taxon>
        <taxon>Bacillales</taxon>
        <taxon>Bacillaceae</taxon>
        <taxon>Bacillus</taxon>
        <taxon>Bacillus cereus group</taxon>
    </lineage>
</organism>
<dbReference type="Pfam" id="PF12838">
    <property type="entry name" value="Fer4_7"/>
    <property type="match status" value="1"/>
</dbReference>
<dbReference type="GO" id="GO:0022904">
    <property type="term" value="P:respiratory electron transport chain"/>
    <property type="evidence" value="ECO:0007669"/>
    <property type="project" value="TreeGrafter"/>
</dbReference>
<keyword evidence="2" id="KW-0004">4Fe-4S</keyword>
<gene>
    <name evidence="11" type="ORF">FC699_25400</name>
</gene>
<evidence type="ECO:0000256" key="5">
    <source>
        <dbReference type="ARBA" id="ARBA00023004"/>
    </source>
</evidence>
<dbReference type="SMART" id="SM00926">
    <property type="entry name" value="Molybdop_Fe4S4"/>
    <property type="match status" value="1"/>
</dbReference>
<dbReference type="InterPro" id="IPR019574">
    <property type="entry name" value="NADH_UbQ_OxRdtase_Gsu_4Fe4S-bd"/>
</dbReference>
<dbReference type="InterPro" id="IPR006656">
    <property type="entry name" value="Mopterin_OxRdtase"/>
</dbReference>
<dbReference type="SUPFAM" id="SSF54862">
    <property type="entry name" value="4Fe-4S ferredoxins"/>
    <property type="match status" value="1"/>
</dbReference>
<feature type="domain" description="2Fe-2S ferredoxin-type" evidence="7">
    <location>
        <begin position="4"/>
        <end position="80"/>
    </location>
</feature>
<dbReference type="Pfam" id="PF04879">
    <property type="entry name" value="Molybdop_Fe4S4"/>
    <property type="match status" value="1"/>
</dbReference>
<evidence type="ECO:0000259" key="7">
    <source>
        <dbReference type="PROSITE" id="PS51085"/>
    </source>
</evidence>
<dbReference type="SUPFAM" id="SSF53706">
    <property type="entry name" value="Formate dehydrogenase/DMSO reductase, domains 1-3"/>
    <property type="match status" value="1"/>
</dbReference>
<keyword evidence="3" id="KW-0479">Metal-binding</keyword>
<dbReference type="PANTHER" id="PTHR43105">
    <property type="entry name" value="RESPIRATORY NITRATE REDUCTASE"/>
    <property type="match status" value="1"/>
</dbReference>
<reference evidence="11 12" key="1">
    <citation type="journal article" date="2019" name="Environ. Microbiol.">
        <title>An active ?-lactamase is a part of an orchestrated cell wall stress resistance network of Bacillus subtilis and related rhizosphere species.</title>
        <authorList>
            <person name="Bucher T."/>
            <person name="Keren-Paz A."/>
            <person name="Hausser J."/>
            <person name="Olender T."/>
            <person name="Cytryn E."/>
            <person name="Kolodkin-Gal I."/>
        </authorList>
    </citation>
    <scope>NUCLEOTIDE SEQUENCE [LARGE SCALE GENOMIC DNA]</scope>
    <source>
        <strain evidence="11 12">I5</strain>
    </source>
</reference>
<dbReference type="PROSITE" id="PS51839">
    <property type="entry name" value="4FE4S_HC3"/>
    <property type="match status" value="1"/>
</dbReference>
<evidence type="ECO:0000256" key="4">
    <source>
        <dbReference type="ARBA" id="ARBA00023002"/>
    </source>
</evidence>
<dbReference type="GO" id="GO:0046872">
    <property type="term" value="F:metal ion binding"/>
    <property type="evidence" value="ECO:0007669"/>
    <property type="project" value="UniProtKB-KW"/>
</dbReference>
<dbReference type="FunFam" id="2.20.25.90:FF:000001">
    <property type="entry name" value="Formate dehydrogenase subunit alpha"/>
    <property type="match status" value="1"/>
</dbReference>
<evidence type="ECO:0000313" key="12">
    <source>
        <dbReference type="Proteomes" id="UP000305222"/>
    </source>
</evidence>
<dbReference type="FunFam" id="3.10.20.740:FF:000003">
    <property type="entry name" value="Formate dehydrogenase subunit alpha"/>
    <property type="match status" value="1"/>
</dbReference>
<dbReference type="PROSITE" id="PS00198">
    <property type="entry name" value="4FE4S_FER_1"/>
    <property type="match status" value="1"/>
</dbReference>
<protein>
    <submittedName>
        <fullName evidence="11">4Fe-4S dicluster domain-containing protein</fullName>
    </submittedName>
</protein>
<dbReference type="Pfam" id="PF13510">
    <property type="entry name" value="Fer2_4"/>
    <property type="match status" value="1"/>
</dbReference>
<dbReference type="Proteomes" id="UP000305222">
    <property type="component" value="Unassembled WGS sequence"/>
</dbReference>
<dbReference type="InterPro" id="IPR036010">
    <property type="entry name" value="2Fe-2S_ferredoxin-like_sf"/>
</dbReference>
<dbReference type="Pfam" id="PF00384">
    <property type="entry name" value="Molybdopterin"/>
    <property type="match status" value="1"/>
</dbReference>
<evidence type="ECO:0000256" key="2">
    <source>
        <dbReference type="ARBA" id="ARBA00022485"/>
    </source>
</evidence>
<keyword evidence="6" id="KW-0411">Iron-sulfur</keyword>
<dbReference type="Gene3D" id="3.10.20.740">
    <property type="match status" value="1"/>
</dbReference>
<sequence length="362" mass="40155">MNNNMVHITIDGKKYTAEPGSTILGVINENGIEHPQICYVPEVDPIQTCDTCIVEVDGKLVRSCSAVVTEGMNIERNSAHAKEAQTEAMDRLLENHLLYCTVCDNNNGNCKLHNTAELMEIEHQKYPYEPKVDVSEVDMTHPFYRYDPNQCIACGQCVEVCQNLQVNETLSIDWEAERPRVIWDEGVNINDSSCVSCGQCVTICPCNALMEKTMLGEAGFMTGLKPDILEPMVDLIKEVEPGYSGIFAVSEVEAAMRDTRTKKTKTVCTFCGVGCSFEVWTKGRKILKVQPSSDAPVNAISTCVKGKFGWDFVNSKERITKPLIRKNGTFVESTWEEALNVVASKLGSIKEEYGKDAVGEIL</sequence>
<feature type="domain" description="4Fe-4S ferredoxin-type" evidence="8">
    <location>
        <begin position="185"/>
        <end position="214"/>
    </location>
</feature>
<keyword evidence="4" id="KW-0560">Oxidoreductase</keyword>
<dbReference type="InterPro" id="IPR017900">
    <property type="entry name" value="4Fe4S_Fe_S_CS"/>
</dbReference>
<dbReference type="Gene3D" id="3.30.70.20">
    <property type="match status" value="1"/>
</dbReference>
<dbReference type="SMART" id="SM00929">
    <property type="entry name" value="NADH-G_4Fe-4S_3"/>
    <property type="match status" value="1"/>
</dbReference>
<evidence type="ECO:0000313" key="11">
    <source>
        <dbReference type="EMBL" id="TKI89753.1"/>
    </source>
</evidence>
<comment type="caution">
    <text evidence="11">The sequence shown here is derived from an EMBL/GenBank/DDBJ whole genome shotgun (WGS) entry which is preliminary data.</text>
</comment>
<feature type="non-terminal residue" evidence="11">
    <location>
        <position position="362"/>
    </location>
</feature>
<evidence type="ECO:0000256" key="3">
    <source>
        <dbReference type="ARBA" id="ARBA00022723"/>
    </source>
</evidence>
<dbReference type="PROSITE" id="PS51379">
    <property type="entry name" value="4FE4S_FER_2"/>
    <property type="match status" value="2"/>
</dbReference>
<dbReference type="CDD" id="cd00207">
    <property type="entry name" value="fer2"/>
    <property type="match status" value="1"/>
</dbReference>
<dbReference type="GO" id="GO:0016020">
    <property type="term" value="C:membrane"/>
    <property type="evidence" value="ECO:0007669"/>
    <property type="project" value="TreeGrafter"/>
</dbReference>
<dbReference type="Pfam" id="PF10588">
    <property type="entry name" value="NADH-G_4Fe-4S_3"/>
    <property type="match status" value="1"/>
</dbReference>
<evidence type="ECO:0000259" key="9">
    <source>
        <dbReference type="PROSITE" id="PS51669"/>
    </source>
</evidence>
<dbReference type="InterPro" id="IPR001041">
    <property type="entry name" value="2Fe-2S_ferredoxin-type"/>
</dbReference>
<keyword evidence="5" id="KW-0408">Iron</keyword>
<evidence type="ECO:0000259" key="8">
    <source>
        <dbReference type="PROSITE" id="PS51379"/>
    </source>
</evidence>
<dbReference type="PROSITE" id="PS51085">
    <property type="entry name" value="2FE2S_FER_2"/>
    <property type="match status" value="1"/>
</dbReference>
<dbReference type="AlphaFoldDB" id="A0A4V5TTF7"/>
<feature type="domain" description="4Fe-4S Mo/W bis-MGD-type" evidence="9">
    <location>
        <begin position="261"/>
        <end position="317"/>
    </location>
</feature>
<dbReference type="SUPFAM" id="SSF54292">
    <property type="entry name" value="2Fe-2S ferredoxin-like"/>
    <property type="match status" value="1"/>
</dbReference>
<dbReference type="InterPro" id="IPR050123">
    <property type="entry name" value="Prok_molybdopt-oxidoreductase"/>
</dbReference>
<name>A0A4V5TTF7_9BACI</name>
<dbReference type="GO" id="GO:0051539">
    <property type="term" value="F:4 iron, 4 sulfur cluster binding"/>
    <property type="evidence" value="ECO:0007669"/>
    <property type="project" value="UniProtKB-KW"/>
</dbReference>
<dbReference type="Gene3D" id="2.20.25.90">
    <property type="entry name" value="ADC-like domains"/>
    <property type="match status" value="1"/>
</dbReference>
<dbReference type="Gene3D" id="3.40.50.740">
    <property type="match status" value="1"/>
</dbReference>
<dbReference type="PANTHER" id="PTHR43105:SF14">
    <property type="entry name" value="FORMATE DEHYDROGENASE H"/>
    <property type="match status" value="1"/>
</dbReference>
<dbReference type="FunFam" id="3.30.70.20:FF:000032">
    <property type="entry name" value="Formate dehydrogenase, alpha subunit"/>
    <property type="match status" value="1"/>
</dbReference>
<dbReference type="InterPro" id="IPR017896">
    <property type="entry name" value="4Fe4S_Fe-S-bd"/>
</dbReference>
<evidence type="ECO:0000256" key="1">
    <source>
        <dbReference type="ARBA" id="ARBA00001942"/>
    </source>
</evidence>
<evidence type="ECO:0000259" key="10">
    <source>
        <dbReference type="PROSITE" id="PS51839"/>
    </source>
</evidence>
<dbReference type="GO" id="GO:0003954">
    <property type="term" value="F:NADH dehydrogenase activity"/>
    <property type="evidence" value="ECO:0007669"/>
    <property type="project" value="TreeGrafter"/>
</dbReference>
<proteinExistence type="predicted"/>
<feature type="domain" description="4Fe-4S ferredoxin-type" evidence="8">
    <location>
        <begin position="142"/>
        <end position="169"/>
    </location>
</feature>
<accession>A0A4V5TTF7</accession>